<dbReference type="PANTHER" id="PTHR30250:SF11">
    <property type="entry name" value="O-ANTIGEN TRANSPORTER-RELATED"/>
    <property type="match status" value="1"/>
</dbReference>
<feature type="transmembrane region" description="Helical" evidence="6">
    <location>
        <begin position="45"/>
        <end position="71"/>
    </location>
</feature>
<feature type="transmembrane region" description="Helical" evidence="6">
    <location>
        <begin position="219"/>
        <end position="236"/>
    </location>
</feature>
<feature type="transmembrane region" description="Helical" evidence="6">
    <location>
        <begin position="363"/>
        <end position="382"/>
    </location>
</feature>
<dbReference type="RefSeq" id="WP_048071929.1">
    <property type="nucleotide sequence ID" value="NZ_JARVXG010000041.1"/>
</dbReference>
<name>A0A090I6F8_METFO</name>
<dbReference type="PATRIC" id="fig|2162.9.peg.260"/>
<feature type="transmembrane region" description="Helical" evidence="6">
    <location>
        <begin position="335"/>
        <end position="356"/>
    </location>
</feature>
<dbReference type="Pfam" id="PF13440">
    <property type="entry name" value="Polysacc_synt_3"/>
    <property type="match status" value="1"/>
</dbReference>
<evidence type="ECO:0000256" key="6">
    <source>
        <dbReference type="SAM" id="Phobius"/>
    </source>
</evidence>
<dbReference type="AlphaFoldDB" id="A0A090I6F8"/>
<dbReference type="PANTHER" id="PTHR30250">
    <property type="entry name" value="PST FAMILY PREDICTED COLANIC ACID TRANSPORTER"/>
    <property type="match status" value="1"/>
</dbReference>
<feature type="transmembrane region" description="Helical" evidence="6">
    <location>
        <begin position="298"/>
        <end position="315"/>
    </location>
</feature>
<dbReference type="CDD" id="cd13128">
    <property type="entry name" value="MATE_Wzx_like"/>
    <property type="match status" value="1"/>
</dbReference>
<comment type="subcellular location">
    <subcellularLocation>
        <location evidence="1">Cell membrane</location>
        <topology evidence="1">Multi-pass membrane protein</topology>
    </subcellularLocation>
</comment>
<evidence type="ECO:0000256" key="2">
    <source>
        <dbReference type="ARBA" id="ARBA00022475"/>
    </source>
</evidence>
<keyword evidence="2" id="KW-1003">Cell membrane</keyword>
<feature type="transmembrane region" description="Helical" evidence="6">
    <location>
        <begin position="422"/>
        <end position="442"/>
    </location>
</feature>
<feature type="transmembrane region" description="Helical" evidence="6">
    <location>
        <begin position="178"/>
        <end position="199"/>
    </location>
</feature>
<feature type="transmembrane region" description="Helical" evidence="6">
    <location>
        <begin position="83"/>
        <end position="107"/>
    </location>
</feature>
<keyword evidence="4 6" id="KW-1133">Transmembrane helix</keyword>
<dbReference type="GO" id="GO:0005886">
    <property type="term" value="C:plasma membrane"/>
    <property type="evidence" value="ECO:0007669"/>
    <property type="project" value="UniProtKB-SubCell"/>
</dbReference>
<feature type="transmembrane region" description="Helical" evidence="6">
    <location>
        <begin position="448"/>
        <end position="469"/>
    </location>
</feature>
<dbReference type="EMBL" id="LN515531">
    <property type="protein sequence ID" value="CEA12612.1"/>
    <property type="molecule type" value="Genomic_DNA"/>
</dbReference>
<sequence>MEIDSFKFGKDILWISIFQIFYAFSGLITLPVLTKNYGAELYGLWAIILATVGLFTPILTLHLGTALIRYFSNDHDKNSISQAFSNILFTIIIIMVSVLILAIYYKYSISNFIFDSSIYSNYVPITFLWAGSTAIFSYLISYLRSQEKVKEISIIQLLWSFFKILMIIFISILDFSFYSLILSQIVVDILFSILVLLYIKKEIKIIIPNFKKMKQYLKFSIPQIPTGILLWLINSIDRYFISFFLGLTETGIYSASYSLGSMISLFYAPISFVIFPVISKFWEQNDKNNVKKYLENSLNMFLFLSIPASVGLFVLSKQVLNLLTTAEFIADSSLILMICLGTIFLGIYEINFYIILLDEKTQWMPFIILSSALINIVLNFILIPYIGIIGAALSTVVSYLLLALIVTVWSWKKINNKPDFKFISKVIISSIIMGIFISMFVNESILRITLLILSGAAIYFMSIILLRTFSYKEMKTFIKILKKLITQITSIK</sequence>
<gene>
    <name evidence="7" type="ORF">DSM1535_0248</name>
</gene>
<accession>A0A090I6F8</accession>
<feature type="transmembrane region" description="Helical" evidence="6">
    <location>
        <begin position="256"/>
        <end position="278"/>
    </location>
</feature>
<evidence type="ECO:0000256" key="1">
    <source>
        <dbReference type="ARBA" id="ARBA00004651"/>
    </source>
</evidence>
<feature type="transmembrane region" description="Helical" evidence="6">
    <location>
        <begin position="152"/>
        <end position="172"/>
    </location>
</feature>
<keyword evidence="5 6" id="KW-0472">Membrane</keyword>
<feature type="transmembrane region" description="Helical" evidence="6">
    <location>
        <begin position="388"/>
        <end position="410"/>
    </location>
</feature>
<feature type="transmembrane region" description="Helical" evidence="6">
    <location>
        <begin position="119"/>
        <end position="140"/>
    </location>
</feature>
<proteinExistence type="predicted"/>
<feature type="transmembrane region" description="Helical" evidence="6">
    <location>
        <begin position="12"/>
        <end position="33"/>
    </location>
</feature>
<dbReference type="InterPro" id="IPR050833">
    <property type="entry name" value="Poly_Biosynth_Transport"/>
</dbReference>
<organism evidence="7">
    <name type="scientific">Methanobacterium formicicum</name>
    <dbReference type="NCBI Taxonomy" id="2162"/>
    <lineage>
        <taxon>Archaea</taxon>
        <taxon>Methanobacteriati</taxon>
        <taxon>Methanobacteriota</taxon>
        <taxon>Methanomada group</taxon>
        <taxon>Methanobacteria</taxon>
        <taxon>Methanobacteriales</taxon>
        <taxon>Methanobacteriaceae</taxon>
        <taxon>Methanobacterium</taxon>
    </lineage>
</organism>
<evidence type="ECO:0000256" key="3">
    <source>
        <dbReference type="ARBA" id="ARBA00022692"/>
    </source>
</evidence>
<protein>
    <submittedName>
        <fullName evidence="7">Putative membrane protein</fullName>
    </submittedName>
</protein>
<evidence type="ECO:0000313" key="7">
    <source>
        <dbReference type="EMBL" id="CEA12612.1"/>
    </source>
</evidence>
<reference evidence="7" key="1">
    <citation type="submission" date="2014-08" db="EMBL/GenBank/DDBJ databases">
        <authorList>
            <person name="Wibberg D."/>
        </authorList>
    </citation>
    <scope>NUCLEOTIDE SEQUENCE</scope>
</reference>
<evidence type="ECO:0000256" key="4">
    <source>
        <dbReference type="ARBA" id="ARBA00022989"/>
    </source>
</evidence>
<dbReference type="KEGG" id="mfi:DSM1535_0248"/>
<evidence type="ECO:0000256" key="5">
    <source>
        <dbReference type="ARBA" id="ARBA00023136"/>
    </source>
</evidence>
<keyword evidence="3 6" id="KW-0812">Transmembrane</keyword>